<feature type="region of interest" description="Disordered" evidence="7">
    <location>
        <begin position="386"/>
        <end position="515"/>
    </location>
</feature>
<evidence type="ECO:0000259" key="8">
    <source>
        <dbReference type="PROSITE" id="PS50114"/>
    </source>
</evidence>
<gene>
    <name evidence="9" type="ORF">KVV02_000587</name>
</gene>
<dbReference type="InterPro" id="IPR013088">
    <property type="entry name" value="Znf_NHR/GATA"/>
</dbReference>
<dbReference type="PROSITE" id="PS00344">
    <property type="entry name" value="GATA_ZN_FINGER_1"/>
    <property type="match status" value="1"/>
</dbReference>
<feature type="compositionally biased region" description="Polar residues" evidence="7">
    <location>
        <begin position="971"/>
        <end position="995"/>
    </location>
</feature>
<feature type="compositionally biased region" description="Polar residues" evidence="7">
    <location>
        <begin position="9"/>
        <end position="21"/>
    </location>
</feature>
<keyword evidence="4" id="KW-0805">Transcription regulation</keyword>
<evidence type="ECO:0000313" key="9">
    <source>
        <dbReference type="EMBL" id="KAG9323644.1"/>
    </source>
</evidence>
<dbReference type="SUPFAM" id="SSF57716">
    <property type="entry name" value="Glucocorticoid receptor-like (DNA-binding domain)"/>
    <property type="match status" value="1"/>
</dbReference>
<feature type="region of interest" description="Disordered" evidence="7">
    <location>
        <begin position="47"/>
        <end position="122"/>
    </location>
</feature>
<feature type="compositionally biased region" description="Polar residues" evidence="7">
    <location>
        <begin position="484"/>
        <end position="494"/>
    </location>
</feature>
<feature type="region of interest" description="Disordered" evidence="7">
    <location>
        <begin position="275"/>
        <end position="320"/>
    </location>
</feature>
<evidence type="ECO:0000256" key="2">
    <source>
        <dbReference type="ARBA" id="ARBA00022771"/>
    </source>
</evidence>
<dbReference type="AlphaFoldDB" id="A0A9P8A478"/>
<evidence type="ECO:0000313" key="10">
    <source>
        <dbReference type="Proteomes" id="UP000717515"/>
    </source>
</evidence>
<evidence type="ECO:0000256" key="7">
    <source>
        <dbReference type="SAM" id="MobiDB-lite"/>
    </source>
</evidence>
<feature type="compositionally biased region" description="Basic and acidic residues" evidence="7">
    <location>
        <begin position="697"/>
        <end position="707"/>
    </location>
</feature>
<reference evidence="9" key="1">
    <citation type="submission" date="2021-07" db="EMBL/GenBank/DDBJ databases">
        <title>Draft genome of Mortierella alpina, strain LL118, isolated from an aspen leaf litter sample.</title>
        <authorList>
            <person name="Yang S."/>
            <person name="Vinatzer B.A."/>
        </authorList>
    </citation>
    <scope>NUCLEOTIDE SEQUENCE</scope>
    <source>
        <strain evidence="9">LL118</strain>
    </source>
</reference>
<organism evidence="9 10">
    <name type="scientific">Mortierella alpina</name>
    <name type="common">Oleaginous fungus</name>
    <name type="synonym">Mortierella renispora</name>
    <dbReference type="NCBI Taxonomy" id="64518"/>
    <lineage>
        <taxon>Eukaryota</taxon>
        <taxon>Fungi</taxon>
        <taxon>Fungi incertae sedis</taxon>
        <taxon>Mucoromycota</taxon>
        <taxon>Mortierellomycotina</taxon>
        <taxon>Mortierellomycetes</taxon>
        <taxon>Mortierellales</taxon>
        <taxon>Mortierellaceae</taxon>
        <taxon>Mortierella</taxon>
    </lineage>
</organism>
<evidence type="ECO:0000256" key="3">
    <source>
        <dbReference type="ARBA" id="ARBA00022833"/>
    </source>
</evidence>
<feature type="compositionally biased region" description="Polar residues" evidence="7">
    <location>
        <begin position="932"/>
        <end position="941"/>
    </location>
</feature>
<dbReference type="Pfam" id="PF00320">
    <property type="entry name" value="GATA"/>
    <property type="match status" value="1"/>
</dbReference>
<keyword evidence="5" id="KW-0804">Transcription</keyword>
<feature type="region of interest" description="Disordered" evidence="7">
    <location>
        <begin position="923"/>
        <end position="1033"/>
    </location>
</feature>
<evidence type="ECO:0000256" key="6">
    <source>
        <dbReference type="PROSITE-ProRule" id="PRU00094"/>
    </source>
</evidence>
<dbReference type="Proteomes" id="UP000717515">
    <property type="component" value="Unassembled WGS sequence"/>
</dbReference>
<dbReference type="Gene3D" id="3.30.50.10">
    <property type="entry name" value="Erythroid Transcription Factor GATA-1, subunit A"/>
    <property type="match status" value="1"/>
</dbReference>
<feature type="compositionally biased region" description="Low complexity" evidence="7">
    <location>
        <begin position="22"/>
        <end position="35"/>
    </location>
</feature>
<name>A0A9P8A478_MORAP</name>
<dbReference type="GO" id="GO:0006355">
    <property type="term" value="P:regulation of DNA-templated transcription"/>
    <property type="evidence" value="ECO:0007669"/>
    <property type="project" value="InterPro"/>
</dbReference>
<dbReference type="EMBL" id="JAIFTL010000093">
    <property type="protein sequence ID" value="KAG9323644.1"/>
    <property type="molecule type" value="Genomic_DNA"/>
</dbReference>
<dbReference type="InterPro" id="IPR000679">
    <property type="entry name" value="Znf_GATA"/>
</dbReference>
<feature type="region of interest" description="Disordered" evidence="7">
    <location>
        <begin position="1"/>
        <end position="35"/>
    </location>
</feature>
<keyword evidence="3" id="KW-0862">Zinc</keyword>
<feature type="compositionally biased region" description="Basic and acidic residues" evidence="7">
    <location>
        <begin position="743"/>
        <end position="756"/>
    </location>
</feature>
<accession>A0A9P8A478</accession>
<proteinExistence type="predicted"/>
<evidence type="ECO:0000256" key="5">
    <source>
        <dbReference type="ARBA" id="ARBA00023163"/>
    </source>
</evidence>
<feature type="region of interest" description="Disordered" evidence="7">
    <location>
        <begin position="174"/>
        <end position="262"/>
    </location>
</feature>
<feature type="region of interest" description="Disordered" evidence="7">
    <location>
        <begin position="136"/>
        <end position="159"/>
    </location>
</feature>
<dbReference type="PROSITE" id="PS50114">
    <property type="entry name" value="GATA_ZN_FINGER_2"/>
    <property type="match status" value="1"/>
</dbReference>
<sequence>MDPAPYPTHPSSATNTTQSLHSSPQDPSQRLPLLPLLPSLSSLASLRDPLASSSDASAASATTMHHASWDPRSKDPYAADHMDIDAQPPSLLPPISAPLDGDLCRPHRPPTSGQGVAPLPRVGFSDLSLEDKIRNPAHTHPSAASPLPTSSGRAPYFAPSSARGEIEWDRGLDHARSSGRGAHQQHHADDTAHTTPSLPYPPHHHALAQQRPYQGRYHHRHHSPPLSPTRADRSCYPTAPSQTAVDHRPSDPSSSPLPNTRDRALPLLSMELKSVSGPHALDPNQRSIPSRQLEHDSRSLIQSGPRPNNSAPTTAPAPLQQRRLSWEHGHDRGPDYYYAANATIRDGERENDRRVMHTPSRLRPIHHEQHSHYSQAQDQPYQLENARRHHSGSLDEESQRDEKSLDPAFPKHSSQESRAHFLPSHPHPPPPPKSYYTPPTLPATSHLYSSANPYSPPSQQRTQQPQPSNSHSMRPRPSDRIVDGSTTQDSSYDSNIDDDEDAYHPSSKAPSSKDFQFKFGTDMPNTVDLRCAVECCEALCKFALHYSEQPSGHGPASTQGSSLEPNERANLQNIRKMNTKMLVGLHDAAESGEETLFKDGEELTRSEKSSLHLGPGPPSNEMVHEFAKAATSIFQLAVRIKAWVGKSPEERQVDEEINIIRAKRCLLMDSTLVVPTVDQHGNVQKDFVQASTSISKSFHERQRELEQQRQPPASQGSHKDRTIHNNHLPHTKYDQPQHPTSQDMDRDVDDQHHDRPMVGYNRRSHSSGGETGGGGGGGGGGGAQGLDVYSEGPPPISSQQHRDRGSIDAGRSAFAESCLTNSKHHPPANYNNDRSRHGQGSHSVDHDHQSNSGGIYAGSSSRSSKNSDVPHQKYRKRAKRTQPPGRCLSCDSSDTPEWRRGPDGARTLCNACGLHYAKLLKRQSKQQQLPQNMPSQSSQLSLIGPPPGRGRPSSRSDQLQVITFPLRRPVSSLSSDPGSETMTSQRPNGSGSQPLDESPHGASKSPLMAQPAEDRGLDACENEDQVMETKDES</sequence>
<keyword evidence="1" id="KW-0479">Metal-binding</keyword>
<dbReference type="CDD" id="cd00202">
    <property type="entry name" value="ZnF_GATA"/>
    <property type="match status" value="1"/>
</dbReference>
<evidence type="ECO:0000256" key="1">
    <source>
        <dbReference type="ARBA" id="ARBA00022723"/>
    </source>
</evidence>
<evidence type="ECO:0000256" key="4">
    <source>
        <dbReference type="ARBA" id="ARBA00023015"/>
    </source>
</evidence>
<dbReference type="PANTHER" id="PTHR47172">
    <property type="entry name" value="OS01G0976800 PROTEIN"/>
    <property type="match status" value="1"/>
</dbReference>
<feature type="compositionally biased region" description="Low complexity" evidence="7">
    <location>
        <begin position="457"/>
        <end position="470"/>
    </location>
</feature>
<dbReference type="GO" id="GO:0043565">
    <property type="term" value="F:sequence-specific DNA binding"/>
    <property type="evidence" value="ECO:0007669"/>
    <property type="project" value="InterPro"/>
</dbReference>
<dbReference type="SMART" id="SM00401">
    <property type="entry name" value="ZnF_GATA"/>
    <property type="match status" value="1"/>
</dbReference>
<feature type="compositionally biased region" description="Polar residues" evidence="7">
    <location>
        <begin position="299"/>
        <end position="310"/>
    </location>
</feature>
<feature type="region of interest" description="Disordered" evidence="7">
    <location>
        <begin position="697"/>
        <end position="808"/>
    </location>
</feature>
<feature type="domain" description="GATA-type" evidence="8">
    <location>
        <begin position="881"/>
        <end position="916"/>
    </location>
</feature>
<dbReference type="PANTHER" id="PTHR47172:SF24">
    <property type="entry name" value="GATA ZINC FINGER DOMAIN-CONTAINING PROTEIN 14-RELATED"/>
    <property type="match status" value="1"/>
</dbReference>
<feature type="compositionally biased region" description="Polar residues" evidence="7">
    <location>
        <begin position="850"/>
        <end position="869"/>
    </location>
</feature>
<comment type="caution">
    <text evidence="9">The sequence shown here is derived from an EMBL/GenBank/DDBJ whole genome shotgun (WGS) entry which is preliminary data.</text>
</comment>
<keyword evidence="2 6" id="KW-0863">Zinc-finger</keyword>
<protein>
    <recommendedName>
        <fullName evidence="8">GATA-type domain-containing protein</fullName>
    </recommendedName>
</protein>
<feature type="compositionally biased region" description="Basic and acidic residues" evidence="7">
    <location>
        <begin position="67"/>
        <end position="84"/>
    </location>
</feature>
<feature type="compositionally biased region" description="Low complexity" evidence="7">
    <location>
        <begin position="47"/>
        <end position="61"/>
    </location>
</feature>
<feature type="region of interest" description="Disordered" evidence="7">
    <location>
        <begin position="820"/>
        <end position="901"/>
    </location>
</feature>
<feature type="compositionally biased region" description="Gly residues" evidence="7">
    <location>
        <begin position="769"/>
        <end position="784"/>
    </location>
</feature>
<dbReference type="GO" id="GO:0008270">
    <property type="term" value="F:zinc ion binding"/>
    <property type="evidence" value="ECO:0007669"/>
    <property type="project" value="UniProtKB-KW"/>
</dbReference>